<name>A0A9W8E3G8_9FUNG</name>
<gene>
    <name evidence="2" type="ORF">IWQ62_006620</name>
</gene>
<evidence type="ECO:0000313" key="3">
    <source>
        <dbReference type="Proteomes" id="UP001150925"/>
    </source>
</evidence>
<evidence type="ECO:0000256" key="1">
    <source>
        <dbReference type="SAM" id="MobiDB-lite"/>
    </source>
</evidence>
<keyword evidence="3" id="KW-1185">Reference proteome</keyword>
<reference evidence="2" key="1">
    <citation type="submission" date="2022-07" db="EMBL/GenBank/DDBJ databases">
        <title>Phylogenomic reconstructions and comparative analyses of Kickxellomycotina fungi.</title>
        <authorList>
            <person name="Reynolds N.K."/>
            <person name="Stajich J.E."/>
            <person name="Barry K."/>
            <person name="Grigoriev I.V."/>
            <person name="Crous P."/>
            <person name="Smith M.E."/>
        </authorList>
    </citation>
    <scope>NUCLEOTIDE SEQUENCE</scope>
    <source>
        <strain evidence="2">RSA 1196</strain>
    </source>
</reference>
<comment type="caution">
    <text evidence="2">The sequence shown here is derived from an EMBL/GenBank/DDBJ whole genome shotgun (WGS) entry which is preliminary data.</text>
</comment>
<feature type="compositionally biased region" description="Pro residues" evidence="1">
    <location>
        <begin position="1"/>
        <end position="10"/>
    </location>
</feature>
<dbReference type="EMBL" id="JANBPY010003812">
    <property type="protein sequence ID" value="KAJ1950142.1"/>
    <property type="molecule type" value="Genomic_DNA"/>
</dbReference>
<dbReference type="AlphaFoldDB" id="A0A9W8E3G8"/>
<proteinExistence type="predicted"/>
<accession>A0A9W8E3G8</accession>
<dbReference type="OrthoDB" id="5573515at2759"/>
<sequence>MQSTPNPPTDAEPGPSQLSAIFRESFDFASIENPFAKRDKIPRESPTQSPTGVKTKPRTKKNKKEEGKPTPQPSRSRQASATSSYSASKVRSTRKVSSPQSARSERLPSIDFDAIEDPFKKRDKIALAPEENEPIPKGKDNPAEPTTVFKAPEPAPSGTPLPV</sequence>
<dbReference type="Proteomes" id="UP001150925">
    <property type="component" value="Unassembled WGS sequence"/>
</dbReference>
<feature type="non-terminal residue" evidence="2">
    <location>
        <position position="163"/>
    </location>
</feature>
<protein>
    <submittedName>
        <fullName evidence="2">Uncharacterized protein</fullName>
    </submittedName>
</protein>
<feature type="region of interest" description="Disordered" evidence="1">
    <location>
        <begin position="1"/>
        <end position="163"/>
    </location>
</feature>
<feature type="compositionally biased region" description="Polar residues" evidence="1">
    <location>
        <begin position="73"/>
        <end position="102"/>
    </location>
</feature>
<evidence type="ECO:0000313" key="2">
    <source>
        <dbReference type="EMBL" id="KAJ1950142.1"/>
    </source>
</evidence>
<organism evidence="2 3">
    <name type="scientific">Dispira parvispora</name>
    <dbReference type="NCBI Taxonomy" id="1520584"/>
    <lineage>
        <taxon>Eukaryota</taxon>
        <taxon>Fungi</taxon>
        <taxon>Fungi incertae sedis</taxon>
        <taxon>Zoopagomycota</taxon>
        <taxon>Kickxellomycotina</taxon>
        <taxon>Dimargaritomycetes</taxon>
        <taxon>Dimargaritales</taxon>
        <taxon>Dimargaritaceae</taxon>
        <taxon>Dispira</taxon>
    </lineage>
</organism>
<feature type="compositionally biased region" description="Pro residues" evidence="1">
    <location>
        <begin position="153"/>
        <end position="163"/>
    </location>
</feature>